<name>A0ABT7L1J2_9BACI</name>
<gene>
    <name evidence="2" type="ORF">QQS35_04485</name>
</gene>
<dbReference type="PANTHER" id="PTHR42886:SF29">
    <property type="entry name" value="PUMMELIG, ISOFORM A"/>
    <property type="match status" value="1"/>
</dbReference>
<keyword evidence="2" id="KW-0378">Hydrolase</keyword>
<dbReference type="InterPro" id="IPR029058">
    <property type="entry name" value="AB_hydrolase_fold"/>
</dbReference>
<evidence type="ECO:0000313" key="3">
    <source>
        <dbReference type="Proteomes" id="UP001235343"/>
    </source>
</evidence>
<dbReference type="EMBL" id="JASTZU010000018">
    <property type="protein sequence ID" value="MDL4839715.1"/>
    <property type="molecule type" value="Genomic_DNA"/>
</dbReference>
<feature type="domain" description="Serine aminopeptidase S33" evidence="1">
    <location>
        <begin position="31"/>
        <end position="148"/>
    </location>
</feature>
<organism evidence="2 3">
    <name type="scientific">Aquibacillus rhizosphaerae</name>
    <dbReference type="NCBI Taxonomy" id="3051431"/>
    <lineage>
        <taxon>Bacteria</taxon>
        <taxon>Bacillati</taxon>
        <taxon>Bacillota</taxon>
        <taxon>Bacilli</taxon>
        <taxon>Bacillales</taxon>
        <taxon>Bacillaceae</taxon>
        <taxon>Aquibacillus</taxon>
    </lineage>
</organism>
<sequence length="251" mass="28277">MSSYQKEIIKIKHRGREIYGVSYMPNSKKKCPVVIFSHGFNGTNIDFAMNSDYLAKNGVGAYCFDFCGGSINSKSDLKTKEMTIFTEKEDLSAVVETIRNWETVDQDNVFLFGGSMGGLVSALVADEYVEEIKGLLLLFPALGIADNWNERFPTLKSIPDTHELWGVQLGRTFFESIHGYDVFDHIGEFNKNVLIFHGNQDEIVELEYGKRAEKLYPHAKIEVFPGEGHGFSDAANKKVAEMTYEFVKANI</sequence>
<dbReference type="Gene3D" id="3.40.50.1820">
    <property type="entry name" value="alpha/beta hydrolase"/>
    <property type="match status" value="1"/>
</dbReference>
<dbReference type="InterPro" id="IPR022742">
    <property type="entry name" value="Hydrolase_4"/>
</dbReference>
<evidence type="ECO:0000313" key="2">
    <source>
        <dbReference type="EMBL" id="MDL4839715.1"/>
    </source>
</evidence>
<evidence type="ECO:0000259" key="1">
    <source>
        <dbReference type="Pfam" id="PF12146"/>
    </source>
</evidence>
<dbReference type="GO" id="GO:0016787">
    <property type="term" value="F:hydrolase activity"/>
    <property type="evidence" value="ECO:0007669"/>
    <property type="project" value="UniProtKB-KW"/>
</dbReference>
<proteinExistence type="predicted"/>
<dbReference type="Pfam" id="PF12146">
    <property type="entry name" value="Hydrolase_4"/>
    <property type="match status" value="1"/>
</dbReference>
<dbReference type="RefSeq" id="WP_285930662.1">
    <property type="nucleotide sequence ID" value="NZ_JASTZU010000018.1"/>
</dbReference>
<dbReference type="SUPFAM" id="SSF53474">
    <property type="entry name" value="alpha/beta-Hydrolases"/>
    <property type="match status" value="1"/>
</dbReference>
<dbReference type="Proteomes" id="UP001235343">
    <property type="component" value="Unassembled WGS sequence"/>
</dbReference>
<comment type="caution">
    <text evidence="2">The sequence shown here is derived from an EMBL/GenBank/DDBJ whole genome shotgun (WGS) entry which is preliminary data.</text>
</comment>
<reference evidence="2 3" key="1">
    <citation type="submission" date="2023-06" db="EMBL/GenBank/DDBJ databases">
        <title>Aquibacillus rhizosphaerae LR5S19.</title>
        <authorList>
            <person name="Sun J.-Q."/>
        </authorList>
    </citation>
    <scope>NUCLEOTIDE SEQUENCE [LARGE SCALE GENOMIC DNA]</scope>
    <source>
        <strain evidence="2 3">LR5S19</strain>
    </source>
</reference>
<keyword evidence="3" id="KW-1185">Reference proteome</keyword>
<protein>
    <submittedName>
        <fullName evidence="2">Alpha/beta fold hydrolase</fullName>
    </submittedName>
</protein>
<accession>A0ABT7L1J2</accession>
<dbReference type="PANTHER" id="PTHR42886">
    <property type="entry name" value="RE40534P-RELATED"/>
    <property type="match status" value="1"/>
</dbReference>